<gene>
    <name evidence="9 12" type="primary">acpP</name>
    <name evidence="12" type="ORF">Bangp_077</name>
</gene>
<dbReference type="GO" id="GO:0005829">
    <property type="term" value="C:cytosol"/>
    <property type="evidence" value="ECO:0007669"/>
    <property type="project" value="TreeGrafter"/>
</dbReference>
<protein>
    <recommendedName>
        <fullName evidence="9 10">Acyl carrier protein</fullName>
        <shortName evidence="9">ACP</shortName>
    </recommendedName>
</protein>
<evidence type="ECO:0000256" key="3">
    <source>
        <dbReference type="ARBA" id="ARBA00022450"/>
    </source>
</evidence>
<evidence type="ECO:0000256" key="6">
    <source>
        <dbReference type="ARBA" id="ARBA00022832"/>
    </source>
</evidence>
<evidence type="ECO:0000256" key="4">
    <source>
        <dbReference type="ARBA" id="ARBA00022516"/>
    </source>
</evidence>
<evidence type="ECO:0000256" key="8">
    <source>
        <dbReference type="ARBA" id="ARBA00023160"/>
    </source>
</evidence>
<comment type="PTM">
    <text evidence="9">4'-phosphopantetheine is transferred from CoA to a specific serine of apo-ACP by AcpS. This modification is essential for activity because fatty acids are bound in thioester linkage to the sulfhydryl of the prosthetic group.</text>
</comment>
<evidence type="ECO:0000256" key="2">
    <source>
        <dbReference type="ARBA" id="ARBA00010930"/>
    </source>
</evidence>
<organism evidence="12">
    <name type="scientific">Bangiopsis subsimplex</name>
    <dbReference type="NCBI Taxonomy" id="139980"/>
    <lineage>
        <taxon>Eukaryota</taxon>
        <taxon>Rhodophyta</taxon>
        <taxon>Stylonematophyceae</taxon>
        <taxon>Stylonematales</taxon>
        <taxon>Stylonemataceae</taxon>
        <taxon>Bangiopsis</taxon>
    </lineage>
</organism>
<dbReference type="GO" id="GO:0000035">
    <property type="term" value="F:acyl binding"/>
    <property type="evidence" value="ECO:0007669"/>
    <property type="project" value="TreeGrafter"/>
</dbReference>
<keyword evidence="8 9" id="KW-0275">Fatty acid biosynthesis</keyword>
<dbReference type="PROSITE" id="PS50075">
    <property type="entry name" value="CARRIER"/>
    <property type="match status" value="1"/>
</dbReference>
<dbReference type="NCBIfam" id="NF002151">
    <property type="entry name" value="PRK00982.1-5"/>
    <property type="match status" value="1"/>
</dbReference>
<dbReference type="NCBIfam" id="NF002148">
    <property type="entry name" value="PRK00982.1-2"/>
    <property type="match status" value="1"/>
</dbReference>
<dbReference type="InterPro" id="IPR009081">
    <property type="entry name" value="PP-bd_ACP"/>
</dbReference>
<dbReference type="UniPathway" id="UPA00094"/>
<sequence>MEEKEIFEKVQKIVAHQLGIEKSQVTETSSFTDDLGADSLDTLELVMSIEEEFNLEIPDTNAEEITTPGEAVSFIKEKLEAK</sequence>
<dbReference type="PANTHER" id="PTHR20863:SF76">
    <property type="entry name" value="CARRIER DOMAIN-CONTAINING PROTEIN"/>
    <property type="match status" value="1"/>
</dbReference>
<comment type="subcellular location">
    <subcellularLocation>
        <location evidence="9">Cytoplasm</location>
    </subcellularLocation>
</comment>
<dbReference type="EMBL" id="KY709207">
    <property type="protein sequence ID" value="ARO90481.1"/>
    <property type="molecule type" value="Genomic_DNA"/>
</dbReference>
<dbReference type="InterPro" id="IPR003231">
    <property type="entry name" value="ACP"/>
</dbReference>
<keyword evidence="6 9" id="KW-0276">Fatty acid metabolism</keyword>
<dbReference type="InterPro" id="IPR036736">
    <property type="entry name" value="ACP-like_sf"/>
</dbReference>
<keyword evidence="3 9" id="KW-0596">Phosphopantetheine</keyword>
<comment type="similarity">
    <text evidence="2 9">Belongs to the acyl carrier protein (ACP) family.</text>
</comment>
<dbReference type="InterPro" id="IPR006162">
    <property type="entry name" value="Ppantetheine_attach_site"/>
</dbReference>
<keyword evidence="9" id="KW-0963">Cytoplasm</keyword>
<dbReference type="GO" id="GO:0000036">
    <property type="term" value="F:acyl carrier activity"/>
    <property type="evidence" value="ECO:0007669"/>
    <property type="project" value="UniProtKB-UniRule"/>
</dbReference>
<dbReference type="GO" id="GO:0016020">
    <property type="term" value="C:membrane"/>
    <property type="evidence" value="ECO:0007669"/>
    <property type="project" value="GOC"/>
</dbReference>
<dbReference type="RefSeq" id="YP_009296816.1">
    <property type="nucleotide sequence ID" value="NC_031173.1"/>
</dbReference>
<geneLocation type="plastid" evidence="12"/>
<keyword evidence="5 9" id="KW-0597">Phosphoprotein</keyword>
<keyword evidence="12" id="KW-0934">Plastid</keyword>
<reference evidence="13" key="2">
    <citation type="submission" date="2017-03" db="EMBL/GenBank/DDBJ databases">
        <title>The new red algal subphylum Proteorhodophytina comprises the largest and most divergent plastid genomes known.</title>
        <authorList>
            <person name="Munoz-Gomez S.A."/>
            <person name="Mejia-Franco F.G."/>
            <person name="Durnin K."/>
            <person name="Morgan C."/>
            <person name="Grisdale C.J."/>
            <person name="Archibald J.M."/>
            <person name="Slamovits C.H."/>
        </authorList>
    </citation>
    <scope>NUCLEOTIDE SEQUENCE</scope>
    <source>
        <strain evidence="13">UTEX LB2854</strain>
    </source>
</reference>
<dbReference type="HAMAP" id="MF_01217">
    <property type="entry name" value="Acyl_carrier"/>
    <property type="match status" value="1"/>
</dbReference>
<evidence type="ECO:0000256" key="9">
    <source>
        <dbReference type="HAMAP-Rule" id="MF_01217"/>
    </source>
</evidence>
<dbReference type="NCBIfam" id="NF002150">
    <property type="entry name" value="PRK00982.1-4"/>
    <property type="match status" value="1"/>
</dbReference>
<dbReference type="AlphaFoldDB" id="A0A1C9CCQ6"/>
<dbReference type="GeneID" id="29073229"/>
<dbReference type="Gene3D" id="1.10.1200.10">
    <property type="entry name" value="ACP-like"/>
    <property type="match status" value="1"/>
</dbReference>
<evidence type="ECO:0000256" key="7">
    <source>
        <dbReference type="ARBA" id="ARBA00023098"/>
    </source>
</evidence>
<comment type="function">
    <text evidence="9 10">Carrier of the growing fatty acid chain in fatty acid biosynthesis.</text>
</comment>
<keyword evidence="7 9" id="KW-0443">Lipid metabolism</keyword>
<evidence type="ECO:0000256" key="1">
    <source>
        <dbReference type="ARBA" id="ARBA00005194"/>
    </source>
</evidence>
<evidence type="ECO:0000259" key="11">
    <source>
        <dbReference type="PROSITE" id="PS50075"/>
    </source>
</evidence>
<dbReference type="FunFam" id="1.10.1200.10:FF:000003">
    <property type="entry name" value="Acyl carrier protein"/>
    <property type="match status" value="1"/>
</dbReference>
<evidence type="ECO:0000256" key="5">
    <source>
        <dbReference type="ARBA" id="ARBA00022553"/>
    </source>
</evidence>
<keyword evidence="4 9" id="KW-0444">Lipid biosynthesis</keyword>
<comment type="pathway">
    <text evidence="1 9">Lipid metabolism; fatty acid biosynthesis.</text>
</comment>
<dbReference type="Pfam" id="PF00550">
    <property type="entry name" value="PP-binding"/>
    <property type="match status" value="1"/>
</dbReference>
<evidence type="ECO:0000313" key="12">
    <source>
        <dbReference type="EMBL" id="AOM66159.1"/>
    </source>
</evidence>
<accession>A0A1C9CCQ6</accession>
<dbReference type="GO" id="GO:0005739">
    <property type="term" value="C:mitochondrion"/>
    <property type="evidence" value="ECO:0007669"/>
    <property type="project" value="UniProtKB-ARBA"/>
</dbReference>
<evidence type="ECO:0000313" key="13">
    <source>
        <dbReference type="EMBL" id="ARO90481.1"/>
    </source>
</evidence>
<evidence type="ECO:0000256" key="10">
    <source>
        <dbReference type="RuleBase" id="RU000722"/>
    </source>
</evidence>
<proteinExistence type="inferred from homology"/>
<feature type="domain" description="Carrier" evidence="11">
    <location>
        <begin position="4"/>
        <end position="79"/>
    </location>
</feature>
<keyword evidence="13" id="KW-0150">Chloroplast</keyword>
<reference evidence="12" key="1">
    <citation type="journal article" date="2016" name="BMC Biol.">
        <title>Parallel evolution of highly conserved plastid genome architecture in red seaweeds and seed plants.</title>
        <authorList>
            <person name="Lee J."/>
            <person name="Cho C.H."/>
            <person name="Park S.I."/>
            <person name="Choi J.W."/>
            <person name="Song H.S."/>
            <person name="West J.A."/>
            <person name="Bhattacharya D."/>
            <person name="Yoon H.S."/>
        </authorList>
    </citation>
    <scope>NUCLEOTIDE SEQUENCE</scope>
</reference>
<dbReference type="GO" id="GO:0009245">
    <property type="term" value="P:lipid A biosynthetic process"/>
    <property type="evidence" value="ECO:0007669"/>
    <property type="project" value="TreeGrafter"/>
</dbReference>
<dbReference type="NCBIfam" id="TIGR00517">
    <property type="entry name" value="acyl_carrier"/>
    <property type="match status" value="1"/>
</dbReference>
<name>A0A1C9CCQ6_9RHOD</name>
<dbReference type="PROSITE" id="PS00012">
    <property type="entry name" value="PHOSPHOPANTETHEINE"/>
    <property type="match status" value="1"/>
</dbReference>
<dbReference type="PANTHER" id="PTHR20863">
    <property type="entry name" value="ACYL CARRIER PROTEIN"/>
    <property type="match status" value="1"/>
</dbReference>
<dbReference type="SUPFAM" id="SSF47336">
    <property type="entry name" value="ACP-like"/>
    <property type="match status" value="1"/>
</dbReference>
<feature type="modified residue" description="O-(pantetheine 4'-phosphoryl)serine" evidence="9">
    <location>
        <position position="39"/>
    </location>
</feature>
<dbReference type="EMBL" id="KX284718">
    <property type="protein sequence ID" value="AOM66159.1"/>
    <property type="molecule type" value="Genomic_DNA"/>
</dbReference>